<feature type="transmembrane region" description="Helical" evidence="1">
    <location>
        <begin position="57"/>
        <end position="78"/>
    </location>
</feature>
<sequence>MNNPYEPVSSETESTVFLSIRRTIYHFTSVIAGLGWLGAIGYAMLMFHQAEATIDAPYFGSAVTASVMMSLIVWSAFVRTWYRNSRLVCAVFSATLIVFQGVAIYILGG</sequence>
<gene>
    <name evidence="2" type="ORF">RBWH47_02406</name>
</gene>
<dbReference type="Proteomes" id="UP000006222">
    <property type="component" value="Unassembled WGS sequence"/>
</dbReference>
<dbReference type="EMBL" id="AFAR01000233">
    <property type="protein sequence ID" value="EGF25348.1"/>
    <property type="molecule type" value="Genomic_DNA"/>
</dbReference>
<dbReference type="PATRIC" id="fig|991778.3.peg.4986"/>
<accession>F2AYA5</accession>
<evidence type="ECO:0000313" key="3">
    <source>
        <dbReference type="Proteomes" id="UP000006222"/>
    </source>
</evidence>
<keyword evidence="1" id="KW-0472">Membrane</keyword>
<keyword evidence="1" id="KW-0812">Transmembrane</keyword>
<reference evidence="2 3" key="1">
    <citation type="journal article" date="2013" name="Mar. Genomics">
        <title>Expression of sulfatases in Rhodopirellula baltica and the diversity of sulfatases in the genus Rhodopirellula.</title>
        <authorList>
            <person name="Wegner C.E."/>
            <person name="Richter-Heitmann T."/>
            <person name="Klindworth A."/>
            <person name="Klockow C."/>
            <person name="Richter M."/>
            <person name="Achstetter T."/>
            <person name="Glockner F.O."/>
            <person name="Harder J."/>
        </authorList>
    </citation>
    <scope>NUCLEOTIDE SEQUENCE [LARGE SCALE GENOMIC DNA]</scope>
    <source>
        <strain evidence="2 3">WH47</strain>
    </source>
</reference>
<organism evidence="2 3">
    <name type="scientific">Rhodopirellula baltica WH47</name>
    <dbReference type="NCBI Taxonomy" id="991778"/>
    <lineage>
        <taxon>Bacteria</taxon>
        <taxon>Pseudomonadati</taxon>
        <taxon>Planctomycetota</taxon>
        <taxon>Planctomycetia</taxon>
        <taxon>Pirellulales</taxon>
        <taxon>Pirellulaceae</taxon>
        <taxon>Rhodopirellula</taxon>
    </lineage>
</organism>
<dbReference type="RefSeq" id="WP_007328615.1">
    <property type="nucleotide sequence ID" value="NZ_AFAR01000233.1"/>
</dbReference>
<comment type="caution">
    <text evidence="2">The sequence shown here is derived from an EMBL/GenBank/DDBJ whole genome shotgun (WGS) entry which is preliminary data.</text>
</comment>
<evidence type="ECO:0000313" key="2">
    <source>
        <dbReference type="EMBL" id="EGF25348.1"/>
    </source>
</evidence>
<evidence type="ECO:0000256" key="1">
    <source>
        <dbReference type="SAM" id="Phobius"/>
    </source>
</evidence>
<keyword evidence="1" id="KW-1133">Transmembrane helix</keyword>
<feature type="transmembrane region" description="Helical" evidence="1">
    <location>
        <begin position="87"/>
        <end position="107"/>
    </location>
</feature>
<name>F2AYA5_RHOBT</name>
<feature type="transmembrane region" description="Helical" evidence="1">
    <location>
        <begin position="24"/>
        <end position="45"/>
    </location>
</feature>
<dbReference type="AlphaFoldDB" id="F2AYA5"/>
<protein>
    <submittedName>
        <fullName evidence="2">Uncharacterized protein</fullName>
    </submittedName>
</protein>
<proteinExistence type="predicted"/>